<dbReference type="EMBL" id="ANAH02000066">
    <property type="protein sequence ID" value="EPX56216.1"/>
    <property type="molecule type" value="Genomic_DNA"/>
</dbReference>
<name>S9NZD3_CYSF2</name>
<keyword evidence="3" id="KW-1185">Reference proteome</keyword>
<gene>
    <name evidence="2" type="ORF">D187_007558</name>
</gene>
<protein>
    <submittedName>
        <fullName evidence="2">Uncharacterized protein</fullName>
    </submittedName>
</protein>
<dbReference type="AlphaFoldDB" id="S9NZD3"/>
<reference evidence="2" key="1">
    <citation type="submission" date="2013-05" db="EMBL/GenBank/DDBJ databases">
        <title>Genome assembly of Cystobacter fuscus DSM 2262.</title>
        <authorList>
            <person name="Sharma G."/>
            <person name="Khatri I."/>
            <person name="Kaur C."/>
            <person name="Mayilraj S."/>
            <person name="Subramanian S."/>
        </authorList>
    </citation>
    <scope>NUCLEOTIDE SEQUENCE [LARGE SCALE GENOMIC DNA]</scope>
    <source>
        <strain evidence="2">DSM 2262</strain>
    </source>
</reference>
<evidence type="ECO:0000313" key="2">
    <source>
        <dbReference type="EMBL" id="EPX56216.1"/>
    </source>
</evidence>
<organism evidence="2 3">
    <name type="scientific">Cystobacter fuscus (strain ATCC 25194 / DSM 2262 / NBRC 100088 / M29)</name>
    <dbReference type="NCBI Taxonomy" id="1242864"/>
    <lineage>
        <taxon>Bacteria</taxon>
        <taxon>Pseudomonadati</taxon>
        <taxon>Myxococcota</taxon>
        <taxon>Myxococcia</taxon>
        <taxon>Myxococcales</taxon>
        <taxon>Cystobacterineae</taxon>
        <taxon>Archangiaceae</taxon>
        <taxon>Cystobacter</taxon>
    </lineage>
</organism>
<proteinExistence type="predicted"/>
<dbReference type="Proteomes" id="UP000011682">
    <property type="component" value="Unassembled WGS sequence"/>
</dbReference>
<sequence length="40" mass="4433">MSSWAEAAPPARYGSDGVDRTPSGAWRGEWKRPGPRVFSR</sequence>
<comment type="caution">
    <text evidence="2">The sequence shown here is derived from an EMBL/GenBank/DDBJ whole genome shotgun (WGS) entry which is preliminary data.</text>
</comment>
<feature type="region of interest" description="Disordered" evidence="1">
    <location>
        <begin position="1"/>
        <end position="40"/>
    </location>
</feature>
<evidence type="ECO:0000256" key="1">
    <source>
        <dbReference type="SAM" id="MobiDB-lite"/>
    </source>
</evidence>
<accession>S9NZD3</accession>
<evidence type="ECO:0000313" key="3">
    <source>
        <dbReference type="Proteomes" id="UP000011682"/>
    </source>
</evidence>